<evidence type="ECO:0000256" key="5">
    <source>
        <dbReference type="SAM" id="Phobius"/>
    </source>
</evidence>
<keyword evidence="5" id="KW-1133">Transmembrane helix</keyword>
<evidence type="ECO:0000256" key="2">
    <source>
        <dbReference type="ARBA" id="ARBA00022741"/>
    </source>
</evidence>
<evidence type="ECO:0000259" key="6">
    <source>
        <dbReference type="PROSITE" id="PS50975"/>
    </source>
</evidence>
<keyword evidence="5" id="KW-0812">Transmembrane</keyword>
<dbReference type="InterPro" id="IPR011761">
    <property type="entry name" value="ATP-grasp"/>
</dbReference>
<dbReference type="Proteomes" id="UP000031501">
    <property type="component" value="Chromosome"/>
</dbReference>
<dbReference type="Pfam" id="PF18603">
    <property type="entry name" value="LAL_C2"/>
    <property type="match status" value="1"/>
</dbReference>
<evidence type="ECO:0000313" key="7">
    <source>
        <dbReference type="EMBL" id="ASN27284.1"/>
    </source>
</evidence>
<dbReference type="SUPFAM" id="SSF56059">
    <property type="entry name" value="Glutathione synthetase ATP-binding domain-like"/>
    <property type="match status" value="2"/>
</dbReference>
<evidence type="ECO:0000256" key="3">
    <source>
        <dbReference type="ARBA" id="ARBA00022840"/>
    </source>
</evidence>
<dbReference type="RefSeq" id="WP_078859005.1">
    <property type="nucleotide sequence ID" value="NZ_CP021080.1"/>
</dbReference>
<feature type="transmembrane region" description="Helical" evidence="5">
    <location>
        <begin position="12"/>
        <end position="30"/>
    </location>
</feature>
<sequence>MDKTHRAEERPRAFVLTGSFLVVCRAPLYLSELAARGLKILLITPTAWREEALRAAQDPAHPASAIDEFAFVDGSVASENSYLPGVISAARRWREQYTLVGAYAVGETQVEPTGLVADALSVPTPGLRATRACRSKYLQRWYLPEFSPTSLIVPGGERTGVDPSAVRFPAVVKPAGRHSSSGVETVASPEQLIARLATYPEHETVLVEEKVVGQEYSVESLVQHGRILFASATRKDTTDSHASTFVELSHTVPSDRPLHQQVLLDANARMLEALDFRDGIAHAEWRVDAAGRPVLMEVAARTPGDGLCVLYELATGVPLEPEIVRIALGEPASYPAPTRVARQVYLEHVPGILTDVTVDGYDISPAWVGEGGLWPRIAPGPADAAPTLRTVLVHKDRGALLGELTSSEDRAVSFFIDAPTLAELDDLETRVREAVTLHITPAPAEIPESVTHVLVGYSPVMLGKLDGRFPKDSVLVLEEPSVIEARGLSGLAERHPCVAALLPAPSQDERNPERVAAAVPRPPRVRAVVPVVEYGVVVAATLAEEWGLPGAGSKAARILRDKGLLRQALADSAVAQPAWAVAESPEDVAAFRAAHGGEAVLKPANRQASLGVQLLGPADDVAAAWEHTTGADEPTLRARYAGSARYLVEQRLHGPEVSVEAVVHDGVLGFTNITAKSVLDSPYPVETGHVVPAPLPEDTADALRGALARLAQTIGFRSGVLHSEWILTDGGRTPCLVECAGRLPGGGITVLIDLSYDTDILAHLLYVLEGRGSVEPLPAGSAAAVRFLTAAPGRVEEVRGTDLARTADGVQEVHLTAATGTVLGATTSSWERAGFVIATGQDAPDAARRAEHAVSLIDIRTVQEAQQ</sequence>
<dbReference type="GO" id="GO:0016874">
    <property type="term" value="F:ligase activity"/>
    <property type="evidence" value="ECO:0007669"/>
    <property type="project" value="UniProtKB-KW"/>
</dbReference>
<dbReference type="Pfam" id="PF13535">
    <property type="entry name" value="ATP-grasp_4"/>
    <property type="match status" value="2"/>
</dbReference>
<keyword evidence="2 4" id="KW-0547">Nucleotide-binding</keyword>
<dbReference type="InterPro" id="IPR052032">
    <property type="entry name" value="ATP-dep_AA_Ligase"/>
</dbReference>
<feature type="domain" description="ATP-grasp" evidence="6">
    <location>
        <begin position="566"/>
        <end position="769"/>
    </location>
</feature>
<dbReference type="GO" id="GO:0005524">
    <property type="term" value="F:ATP binding"/>
    <property type="evidence" value="ECO:0007669"/>
    <property type="project" value="UniProtKB-UniRule"/>
</dbReference>
<feature type="domain" description="ATP-grasp" evidence="6">
    <location>
        <begin position="136"/>
        <end position="328"/>
    </location>
</feature>
<dbReference type="PROSITE" id="PS50975">
    <property type="entry name" value="ATP_GRASP"/>
    <property type="match status" value="2"/>
</dbReference>
<dbReference type="Gene3D" id="3.40.50.20">
    <property type="match status" value="1"/>
</dbReference>
<dbReference type="Gene3D" id="3.30.470.20">
    <property type="entry name" value="ATP-grasp fold, B domain"/>
    <property type="match status" value="2"/>
</dbReference>
<keyword evidence="3 4" id="KW-0067">ATP-binding</keyword>
<dbReference type="STRING" id="1355015.LK06_027080"/>
<accession>A0A221P586</accession>
<name>A0A221P586_9ACTN</name>
<dbReference type="GO" id="GO:0046872">
    <property type="term" value="F:metal ion binding"/>
    <property type="evidence" value="ECO:0007669"/>
    <property type="project" value="InterPro"/>
</dbReference>
<keyword evidence="1" id="KW-0436">Ligase</keyword>
<keyword evidence="8" id="KW-1185">Reference proteome</keyword>
<keyword evidence="5" id="KW-0472">Membrane</keyword>
<evidence type="ECO:0000256" key="4">
    <source>
        <dbReference type="PROSITE-ProRule" id="PRU00409"/>
    </source>
</evidence>
<gene>
    <name evidence="7" type="ORF">LK07_28245</name>
</gene>
<dbReference type="AlphaFoldDB" id="A0A221P586"/>
<dbReference type="KEGG" id="splu:LK06_027080"/>
<evidence type="ECO:0000313" key="8">
    <source>
        <dbReference type="Proteomes" id="UP000031501"/>
    </source>
</evidence>
<protein>
    <submittedName>
        <fullName evidence="7">ATP-grasp domain-containing protein</fullName>
    </submittedName>
</protein>
<evidence type="ECO:0000256" key="1">
    <source>
        <dbReference type="ARBA" id="ARBA00022598"/>
    </source>
</evidence>
<dbReference type="InterPro" id="IPR040570">
    <property type="entry name" value="LAL_C2"/>
</dbReference>
<dbReference type="OrthoDB" id="24041at2"/>
<dbReference type="InterPro" id="IPR013815">
    <property type="entry name" value="ATP_grasp_subdomain_1"/>
</dbReference>
<dbReference type="PANTHER" id="PTHR43585:SF2">
    <property type="entry name" value="ATP-GRASP ENZYME FSQD"/>
    <property type="match status" value="1"/>
</dbReference>
<dbReference type="PANTHER" id="PTHR43585">
    <property type="entry name" value="FUMIPYRROLE BIOSYNTHESIS PROTEIN C"/>
    <property type="match status" value="1"/>
</dbReference>
<reference evidence="7 8" key="1">
    <citation type="submission" date="2017-07" db="EMBL/GenBank/DDBJ databases">
        <title>Genome sequence of Streptomyces pluripotens MUSC 137T.</title>
        <authorList>
            <person name="Ser H.-L."/>
            <person name="Lee L.-H."/>
        </authorList>
    </citation>
    <scope>NUCLEOTIDE SEQUENCE [LARGE SCALE GENOMIC DNA]</scope>
    <source>
        <strain evidence="7 8">MUSC 137</strain>
    </source>
</reference>
<proteinExistence type="predicted"/>
<organism evidence="7 8">
    <name type="scientific">Streptomyces pluripotens</name>
    <dbReference type="NCBI Taxonomy" id="1355015"/>
    <lineage>
        <taxon>Bacteria</taxon>
        <taxon>Bacillati</taxon>
        <taxon>Actinomycetota</taxon>
        <taxon>Actinomycetes</taxon>
        <taxon>Kitasatosporales</taxon>
        <taxon>Streptomycetaceae</taxon>
        <taxon>Streptomyces</taxon>
    </lineage>
</organism>
<dbReference type="EMBL" id="CP022433">
    <property type="protein sequence ID" value="ASN27284.1"/>
    <property type="molecule type" value="Genomic_DNA"/>
</dbReference>
<dbReference type="Gene3D" id="3.30.1490.20">
    <property type="entry name" value="ATP-grasp fold, A domain"/>
    <property type="match status" value="2"/>
</dbReference>